<protein>
    <recommendedName>
        <fullName evidence="2">Phospholipid scramblase</fullName>
    </recommendedName>
</protein>
<evidence type="ECO:0000256" key="1">
    <source>
        <dbReference type="ARBA" id="ARBA00005350"/>
    </source>
</evidence>
<accession>A0ABD0L077</accession>
<dbReference type="AlphaFoldDB" id="A0ABD0L077"/>
<organism evidence="4 5">
    <name type="scientific">Batillaria attramentaria</name>
    <dbReference type="NCBI Taxonomy" id="370345"/>
    <lineage>
        <taxon>Eukaryota</taxon>
        <taxon>Metazoa</taxon>
        <taxon>Spiralia</taxon>
        <taxon>Lophotrochozoa</taxon>
        <taxon>Mollusca</taxon>
        <taxon>Gastropoda</taxon>
        <taxon>Caenogastropoda</taxon>
        <taxon>Sorbeoconcha</taxon>
        <taxon>Cerithioidea</taxon>
        <taxon>Batillariidae</taxon>
        <taxon>Batillaria</taxon>
    </lineage>
</organism>
<dbReference type="PANTHER" id="PTHR23248">
    <property type="entry name" value="PHOSPHOLIPID SCRAMBLASE-RELATED"/>
    <property type="match status" value="1"/>
</dbReference>
<sequence>MSSSVDQWTQHEASRRPKFGPMALDQFGDIYLDQPGSTSTCASRNITEQPEEQIMLSVPPDCPSGMHCLCLLDQVLIQQDPNPPETCRGCGNGFKVTNDVGQQVLYAREESSMCMRVFCGSRRGFVFHVRDNAGEDVFVVRRPFKWCKGLALCSCQCCTYYASVEDGVGKVLGFVSTLFFCLSPMFLIHDADQNVIAQMGAPCQTFCCDNINLSVVDVVNDVKLGRIRKERVNNAFSTHLADYRVSFQADSDVTAKALIVGAVLVMDMAFCKTGGDLGGFLGGVVA</sequence>
<dbReference type="EMBL" id="JACVVK020000098">
    <property type="protein sequence ID" value="KAK7492899.1"/>
    <property type="molecule type" value="Genomic_DNA"/>
</dbReference>
<proteinExistence type="inferred from homology"/>
<evidence type="ECO:0000313" key="4">
    <source>
        <dbReference type="EMBL" id="KAK7492899.1"/>
    </source>
</evidence>
<feature type="compositionally biased region" description="Polar residues" evidence="3">
    <location>
        <begin position="1"/>
        <end position="11"/>
    </location>
</feature>
<name>A0ABD0L077_9CAEN</name>
<dbReference type="PANTHER" id="PTHR23248:SF9">
    <property type="entry name" value="PHOSPHOLIPID SCRAMBLASE"/>
    <property type="match status" value="1"/>
</dbReference>
<comment type="caution">
    <text evidence="4">The sequence shown here is derived from an EMBL/GenBank/DDBJ whole genome shotgun (WGS) entry which is preliminary data.</text>
</comment>
<comment type="function">
    <text evidence="2">May mediate accelerated ATP-independent bidirectional transbilayer migration of phospholipids upon binding calcium ions that results in a loss of phospholipid asymmetry in the plasma membrane.</text>
</comment>
<keyword evidence="5" id="KW-1185">Reference proteome</keyword>
<evidence type="ECO:0000256" key="3">
    <source>
        <dbReference type="SAM" id="MobiDB-lite"/>
    </source>
</evidence>
<evidence type="ECO:0000256" key="2">
    <source>
        <dbReference type="RuleBase" id="RU363116"/>
    </source>
</evidence>
<gene>
    <name evidence="4" type="ORF">BaRGS_00015846</name>
</gene>
<keyword evidence="2" id="KW-0564">Palmitate</keyword>
<reference evidence="4 5" key="1">
    <citation type="journal article" date="2023" name="Sci. Data">
        <title>Genome assembly of the Korean intertidal mud-creeper Batillaria attramentaria.</title>
        <authorList>
            <person name="Patra A.K."/>
            <person name="Ho P.T."/>
            <person name="Jun S."/>
            <person name="Lee S.J."/>
            <person name="Kim Y."/>
            <person name="Won Y.J."/>
        </authorList>
    </citation>
    <scope>NUCLEOTIDE SEQUENCE [LARGE SCALE GENOMIC DNA]</scope>
    <source>
        <strain evidence="4">Wonlab-2016</strain>
    </source>
</reference>
<dbReference type="InterPro" id="IPR005552">
    <property type="entry name" value="Scramblase"/>
</dbReference>
<dbReference type="Pfam" id="PF03803">
    <property type="entry name" value="Scramblase"/>
    <property type="match status" value="1"/>
</dbReference>
<keyword evidence="2" id="KW-0449">Lipoprotein</keyword>
<keyword evidence="2" id="KW-0106">Calcium</keyword>
<evidence type="ECO:0000313" key="5">
    <source>
        <dbReference type="Proteomes" id="UP001519460"/>
    </source>
</evidence>
<comment type="similarity">
    <text evidence="1 2">Belongs to the phospholipid scramblase family.</text>
</comment>
<dbReference type="Proteomes" id="UP001519460">
    <property type="component" value="Unassembled WGS sequence"/>
</dbReference>
<comment type="cofactor">
    <cofactor evidence="2">
        <name>Ca(2+)</name>
        <dbReference type="ChEBI" id="CHEBI:29108"/>
    </cofactor>
</comment>
<feature type="region of interest" description="Disordered" evidence="3">
    <location>
        <begin position="1"/>
        <end position="20"/>
    </location>
</feature>